<proteinExistence type="predicted"/>
<dbReference type="HOGENOM" id="CLU_1759226_0_0_1"/>
<keyword evidence="2" id="KW-1185">Reference proteome</keyword>
<dbReference type="KEGG" id="mlr:MELLADRAFT_67847"/>
<dbReference type="Proteomes" id="UP000001072">
    <property type="component" value="Unassembled WGS sequence"/>
</dbReference>
<dbReference type="InParanoid" id="F4S4N6"/>
<organism evidence="2">
    <name type="scientific">Melampsora larici-populina (strain 98AG31 / pathotype 3-4-7)</name>
    <name type="common">Poplar leaf rust fungus</name>
    <dbReference type="NCBI Taxonomy" id="747676"/>
    <lineage>
        <taxon>Eukaryota</taxon>
        <taxon>Fungi</taxon>
        <taxon>Dikarya</taxon>
        <taxon>Basidiomycota</taxon>
        <taxon>Pucciniomycotina</taxon>
        <taxon>Pucciniomycetes</taxon>
        <taxon>Pucciniales</taxon>
        <taxon>Melampsoraceae</taxon>
        <taxon>Melampsora</taxon>
    </lineage>
</organism>
<dbReference type="GeneID" id="18930920"/>
<reference evidence="2" key="1">
    <citation type="journal article" date="2011" name="Proc. Natl. Acad. Sci. U.S.A.">
        <title>Obligate biotrophy features unraveled by the genomic analysis of rust fungi.</title>
        <authorList>
            <person name="Duplessis S."/>
            <person name="Cuomo C.A."/>
            <person name="Lin Y.-C."/>
            <person name="Aerts A."/>
            <person name="Tisserant E."/>
            <person name="Veneault-Fourrey C."/>
            <person name="Joly D.L."/>
            <person name="Hacquard S."/>
            <person name="Amselem J."/>
            <person name="Cantarel B.L."/>
            <person name="Chiu R."/>
            <person name="Coutinho P.M."/>
            <person name="Feau N."/>
            <person name="Field M."/>
            <person name="Frey P."/>
            <person name="Gelhaye E."/>
            <person name="Goldberg J."/>
            <person name="Grabherr M.G."/>
            <person name="Kodira C.D."/>
            <person name="Kohler A."/>
            <person name="Kuees U."/>
            <person name="Lindquist E.A."/>
            <person name="Lucas S.M."/>
            <person name="Mago R."/>
            <person name="Mauceli E."/>
            <person name="Morin E."/>
            <person name="Murat C."/>
            <person name="Pangilinan J.L."/>
            <person name="Park R."/>
            <person name="Pearson M."/>
            <person name="Quesneville H."/>
            <person name="Rouhier N."/>
            <person name="Sakthikumar S."/>
            <person name="Salamov A.A."/>
            <person name="Schmutz J."/>
            <person name="Selles B."/>
            <person name="Shapiro H."/>
            <person name="Tanguay P."/>
            <person name="Tuskan G.A."/>
            <person name="Henrissat B."/>
            <person name="Van de Peer Y."/>
            <person name="Rouze P."/>
            <person name="Ellis J.G."/>
            <person name="Dodds P.N."/>
            <person name="Schein J.E."/>
            <person name="Zhong S."/>
            <person name="Hamelin R.C."/>
            <person name="Grigoriev I.V."/>
            <person name="Szabo L.J."/>
            <person name="Martin F."/>
        </authorList>
    </citation>
    <scope>NUCLEOTIDE SEQUENCE [LARGE SCALE GENOMIC DNA]</scope>
    <source>
        <strain evidence="2">98AG31 / pathotype 3-4-7</strain>
    </source>
</reference>
<evidence type="ECO:0000313" key="1">
    <source>
        <dbReference type="EMBL" id="EGG00394.1"/>
    </source>
</evidence>
<dbReference type="VEuPathDB" id="FungiDB:MELLADRAFT_67847"/>
<dbReference type="AlphaFoldDB" id="F4S4N6"/>
<dbReference type="RefSeq" id="XP_007416413.1">
    <property type="nucleotide sequence ID" value="XM_007416351.1"/>
</dbReference>
<protein>
    <submittedName>
        <fullName evidence="1">Uncharacterized protein</fullName>
    </submittedName>
</protein>
<sequence>MDETIVQTGQFDDIEIDFNRRERDDVVIPDSEEEREVSYAKITAMIHQEGLTDSAVVTSWESPQHPPLYPSLNTNVFDFLYVLLNRQHRVLWPHQLTWRGDAFDCGRSVFHLLGMIRDQIYDAGHERLIWRDFMQTEASIPGTLNESR</sequence>
<dbReference type="EMBL" id="GL883148">
    <property type="protein sequence ID" value="EGG00394.1"/>
    <property type="molecule type" value="Genomic_DNA"/>
</dbReference>
<evidence type="ECO:0000313" key="2">
    <source>
        <dbReference type="Proteomes" id="UP000001072"/>
    </source>
</evidence>
<gene>
    <name evidence="1" type="ORF">MELLADRAFT_67847</name>
</gene>
<accession>F4S4N6</accession>
<name>F4S4N6_MELLP</name>